<keyword evidence="3" id="KW-1185">Reference proteome</keyword>
<dbReference type="RefSeq" id="WP_255045207.1">
    <property type="nucleotide sequence ID" value="NZ_JANEYT010000112.1"/>
</dbReference>
<feature type="transmembrane region" description="Helical" evidence="1">
    <location>
        <begin position="54"/>
        <end position="75"/>
    </location>
</feature>
<feature type="transmembrane region" description="Helical" evidence="1">
    <location>
        <begin position="21"/>
        <end position="42"/>
    </location>
</feature>
<dbReference type="EMBL" id="JANEYT010000112">
    <property type="protein sequence ID" value="MCQ1061109.1"/>
    <property type="molecule type" value="Genomic_DNA"/>
</dbReference>
<accession>A0ABT1NBA0</accession>
<evidence type="ECO:0000256" key="1">
    <source>
        <dbReference type="SAM" id="Phobius"/>
    </source>
</evidence>
<protein>
    <submittedName>
        <fullName evidence="2">Uncharacterized protein</fullName>
    </submittedName>
</protein>
<keyword evidence="1" id="KW-0812">Transmembrane</keyword>
<name>A0ABT1NBA0_9GAMM</name>
<dbReference type="Proteomes" id="UP001524460">
    <property type="component" value="Unassembled WGS sequence"/>
</dbReference>
<sequence length="293" mass="32905">MNKVMEKLKSLLSAFTRNFNKLFLCLSVLSIPIPFYVMFVILLPQLHYGFKDDAHSLIALPAAIFVVVLCCYQIIKGRDNLFVTGMSGMMCIGVLTMFNVITLWGFSDSEKYQSVRVEGDTIIFEPGSLEFSTAIELDYILLTNSDLNKAMVTGPGGRTDSAYYMKYRLEKNGIKQVHAYGDTCFSACTVLWTAGEQRTIDDGLFLGFHKSTSGDKVSRVNAHLYKNFLNDELINIIASPDQDYGCPLDEDYISILEGEDSPQKSNLIQQLKDVCSNNKVTFDDLQNFDGYII</sequence>
<organism evidence="2 3">
    <name type="scientific">Photobacterium pectinilyticum</name>
    <dbReference type="NCBI Taxonomy" id="2906793"/>
    <lineage>
        <taxon>Bacteria</taxon>
        <taxon>Pseudomonadati</taxon>
        <taxon>Pseudomonadota</taxon>
        <taxon>Gammaproteobacteria</taxon>
        <taxon>Vibrionales</taxon>
        <taxon>Vibrionaceae</taxon>
        <taxon>Photobacterium</taxon>
    </lineage>
</organism>
<evidence type="ECO:0000313" key="2">
    <source>
        <dbReference type="EMBL" id="MCQ1061109.1"/>
    </source>
</evidence>
<comment type="caution">
    <text evidence="2">The sequence shown here is derived from an EMBL/GenBank/DDBJ whole genome shotgun (WGS) entry which is preliminary data.</text>
</comment>
<gene>
    <name evidence="2" type="ORF">NHN17_24010</name>
</gene>
<reference evidence="2 3" key="1">
    <citation type="submission" date="2022-07" db="EMBL/GenBank/DDBJ databases">
        <title>Photobacterium pectinilyticum sp. nov., a marine bacterium isolated from surface seawater of Qingdao offshore.</title>
        <authorList>
            <person name="Wang X."/>
        </authorList>
    </citation>
    <scope>NUCLEOTIDE SEQUENCE [LARGE SCALE GENOMIC DNA]</scope>
    <source>
        <strain evidence="2 3">ZSDE20</strain>
    </source>
</reference>
<evidence type="ECO:0000313" key="3">
    <source>
        <dbReference type="Proteomes" id="UP001524460"/>
    </source>
</evidence>
<keyword evidence="1" id="KW-1133">Transmembrane helix</keyword>
<proteinExistence type="predicted"/>
<keyword evidence="1" id="KW-0472">Membrane</keyword>
<feature type="transmembrane region" description="Helical" evidence="1">
    <location>
        <begin position="82"/>
        <end position="106"/>
    </location>
</feature>